<accession>A0A9D7SU70</accession>
<evidence type="ECO:0000313" key="2">
    <source>
        <dbReference type="Proteomes" id="UP000808337"/>
    </source>
</evidence>
<proteinExistence type="predicted"/>
<organism evidence="1 2">
    <name type="scientific">Candidatus Opimibacter skivensis</name>
    <dbReference type="NCBI Taxonomy" id="2982028"/>
    <lineage>
        <taxon>Bacteria</taxon>
        <taxon>Pseudomonadati</taxon>
        <taxon>Bacteroidota</taxon>
        <taxon>Saprospiria</taxon>
        <taxon>Saprospirales</taxon>
        <taxon>Saprospiraceae</taxon>
        <taxon>Candidatus Opimibacter</taxon>
    </lineage>
</organism>
<comment type="caution">
    <text evidence="1">The sequence shown here is derived from an EMBL/GenBank/DDBJ whole genome shotgun (WGS) entry which is preliminary data.</text>
</comment>
<dbReference type="AlphaFoldDB" id="A0A9D7SU70"/>
<reference evidence="1 2" key="1">
    <citation type="submission" date="2020-10" db="EMBL/GenBank/DDBJ databases">
        <title>Connecting structure to function with the recovery of over 1000 high-quality activated sludge metagenome-assembled genomes encoding full-length rRNA genes using long-read sequencing.</title>
        <authorList>
            <person name="Singleton C.M."/>
            <person name="Petriglieri F."/>
            <person name="Kristensen J.M."/>
            <person name="Kirkegaard R.H."/>
            <person name="Michaelsen T.Y."/>
            <person name="Andersen M.H."/>
            <person name="Karst S.M."/>
            <person name="Dueholm M.S."/>
            <person name="Nielsen P.H."/>
            <person name="Albertsen M."/>
        </authorList>
    </citation>
    <scope>NUCLEOTIDE SEQUENCE [LARGE SCALE GENOMIC DNA]</scope>
    <source>
        <strain evidence="1">Ribe_18-Q3-R11-54_MAXAC.273</strain>
    </source>
</reference>
<sequence length="114" mass="13128">MTDNIDPKSNSQFSTISHHQGLLWLDEIRNEIRKDVLVKNYLYSLSTRDLQYRSGLASYAIARNMPLHDFTSERDGWCVICGEYTFVETKRDFSGLKLTFETGAIPWCDTSPVT</sequence>
<protein>
    <submittedName>
        <fullName evidence="1">Uncharacterized protein</fullName>
    </submittedName>
</protein>
<dbReference type="EMBL" id="JADKGY010000010">
    <property type="protein sequence ID" value="MBK9983162.1"/>
    <property type="molecule type" value="Genomic_DNA"/>
</dbReference>
<dbReference type="Proteomes" id="UP000808337">
    <property type="component" value="Unassembled WGS sequence"/>
</dbReference>
<name>A0A9D7SU70_9BACT</name>
<evidence type="ECO:0000313" key="1">
    <source>
        <dbReference type="EMBL" id="MBK9983162.1"/>
    </source>
</evidence>
<gene>
    <name evidence="1" type="ORF">IPP15_12230</name>
</gene>